<dbReference type="PANTHER" id="PTHR37012:SF2">
    <property type="entry name" value="BZIP DOMAIN-CONTAINING PROTEIN-RELATED"/>
    <property type="match status" value="1"/>
</dbReference>
<dbReference type="AlphaFoldDB" id="A0A9P4H402"/>
<evidence type="ECO:0000313" key="2">
    <source>
        <dbReference type="EMBL" id="KAF2027611.1"/>
    </source>
</evidence>
<dbReference type="PANTHER" id="PTHR37012">
    <property type="entry name" value="B-ZIP TRANSCRIPTION FACTOR (EUROFUNG)-RELATED"/>
    <property type="match status" value="1"/>
</dbReference>
<dbReference type="Pfam" id="PF11905">
    <property type="entry name" value="DUF3425"/>
    <property type="match status" value="1"/>
</dbReference>
<gene>
    <name evidence="2" type="ORF">EK21DRAFT_91400</name>
</gene>
<accession>A0A9P4H402</accession>
<protein>
    <recommendedName>
        <fullName evidence="4">BZIP domain-containing protein</fullName>
    </recommendedName>
</protein>
<sequence>MPTLIANMTPDEAERKRAGDRINQRWSRARKQGKLIHLEHQNSALRAQNENLHIQLADAEKQLKRLRESYEALGATINASHALLHRENSNPARCTWSIPTMLGSSANEACDIRYTSTKLATTPSSSLTSTSPGSAMSSGITPAANLSLDFPLEFGTGVVVNLFKEQSLSSNYLPWATNEDFIHDSSVTWADSCDTAAHASLEIDFQDNSRLAPLHVDVAPVWQLLPIHVPPTTALDRVLIEVAESGRQWSQQKGRHHEELSRGNFPSLSSLLKPDVGDSAAQPISSAVGKHTTWGTTVVSFPSRVAYHYIVAHMVRWFVCRTKETFEQLPEYLRPTPLQLTVPHPAWIDLFPWTDARDLVIQHMDFTKFEDFQRLTSTFSVNWPYSDSDMFIEDPSKTHISLNPVFETHIRNLKNWTFSSAVVDAFPFLGPYTAAMNAVRF</sequence>
<dbReference type="CDD" id="cd14688">
    <property type="entry name" value="bZIP_YAP"/>
    <property type="match status" value="1"/>
</dbReference>
<name>A0A9P4H402_9PLEO</name>
<evidence type="ECO:0000256" key="1">
    <source>
        <dbReference type="SAM" id="Coils"/>
    </source>
</evidence>
<reference evidence="2" key="1">
    <citation type="journal article" date="2020" name="Stud. Mycol.">
        <title>101 Dothideomycetes genomes: a test case for predicting lifestyles and emergence of pathogens.</title>
        <authorList>
            <person name="Haridas S."/>
            <person name="Albert R."/>
            <person name="Binder M."/>
            <person name="Bloem J."/>
            <person name="Labutti K."/>
            <person name="Salamov A."/>
            <person name="Andreopoulos B."/>
            <person name="Baker S."/>
            <person name="Barry K."/>
            <person name="Bills G."/>
            <person name="Bluhm B."/>
            <person name="Cannon C."/>
            <person name="Castanera R."/>
            <person name="Culley D."/>
            <person name="Daum C."/>
            <person name="Ezra D."/>
            <person name="Gonzalez J."/>
            <person name="Henrissat B."/>
            <person name="Kuo A."/>
            <person name="Liang C."/>
            <person name="Lipzen A."/>
            <person name="Lutzoni F."/>
            <person name="Magnuson J."/>
            <person name="Mondo S."/>
            <person name="Nolan M."/>
            <person name="Ohm R."/>
            <person name="Pangilinan J."/>
            <person name="Park H.-J."/>
            <person name="Ramirez L."/>
            <person name="Alfaro M."/>
            <person name="Sun H."/>
            <person name="Tritt A."/>
            <person name="Yoshinaga Y."/>
            <person name="Zwiers L.-H."/>
            <person name="Turgeon B."/>
            <person name="Goodwin S."/>
            <person name="Spatafora J."/>
            <person name="Crous P."/>
            <person name="Grigoriev I."/>
        </authorList>
    </citation>
    <scope>NUCLEOTIDE SEQUENCE</scope>
    <source>
        <strain evidence="2">CBS 110217</strain>
    </source>
</reference>
<feature type="coiled-coil region" evidence="1">
    <location>
        <begin position="35"/>
        <end position="76"/>
    </location>
</feature>
<evidence type="ECO:0000313" key="3">
    <source>
        <dbReference type="Proteomes" id="UP000799777"/>
    </source>
</evidence>
<dbReference type="OrthoDB" id="2985014at2759"/>
<dbReference type="EMBL" id="ML978224">
    <property type="protein sequence ID" value="KAF2027611.1"/>
    <property type="molecule type" value="Genomic_DNA"/>
</dbReference>
<dbReference type="InterPro" id="IPR021833">
    <property type="entry name" value="DUF3425"/>
</dbReference>
<evidence type="ECO:0008006" key="4">
    <source>
        <dbReference type="Google" id="ProtNLM"/>
    </source>
</evidence>
<proteinExistence type="predicted"/>
<comment type="caution">
    <text evidence="2">The sequence shown here is derived from an EMBL/GenBank/DDBJ whole genome shotgun (WGS) entry which is preliminary data.</text>
</comment>
<keyword evidence="1" id="KW-0175">Coiled coil</keyword>
<keyword evidence="3" id="KW-1185">Reference proteome</keyword>
<organism evidence="2 3">
    <name type="scientific">Setomelanomma holmii</name>
    <dbReference type="NCBI Taxonomy" id="210430"/>
    <lineage>
        <taxon>Eukaryota</taxon>
        <taxon>Fungi</taxon>
        <taxon>Dikarya</taxon>
        <taxon>Ascomycota</taxon>
        <taxon>Pezizomycotina</taxon>
        <taxon>Dothideomycetes</taxon>
        <taxon>Pleosporomycetidae</taxon>
        <taxon>Pleosporales</taxon>
        <taxon>Pleosporineae</taxon>
        <taxon>Phaeosphaeriaceae</taxon>
        <taxon>Setomelanomma</taxon>
    </lineage>
</organism>
<dbReference type="Proteomes" id="UP000799777">
    <property type="component" value="Unassembled WGS sequence"/>
</dbReference>